<dbReference type="Gene3D" id="3.40.50.2000">
    <property type="entry name" value="Glycogen Phosphorylase B"/>
    <property type="match status" value="2"/>
</dbReference>
<dbReference type="InterPro" id="IPR028098">
    <property type="entry name" value="Glyco_trans_4-like_N"/>
</dbReference>
<dbReference type="InterPro" id="IPR001296">
    <property type="entry name" value="Glyco_trans_1"/>
</dbReference>
<accession>A0A2B0MA12</accession>
<dbReference type="SUPFAM" id="SSF53756">
    <property type="entry name" value="UDP-Glycosyltransferase/glycogen phosphorylase"/>
    <property type="match status" value="1"/>
</dbReference>
<name>A0A2B0MA12_BACCE</name>
<evidence type="ECO:0000256" key="1">
    <source>
        <dbReference type="ARBA" id="ARBA00009481"/>
    </source>
</evidence>
<evidence type="ECO:0000259" key="3">
    <source>
        <dbReference type="Pfam" id="PF00534"/>
    </source>
</evidence>
<gene>
    <name evidence="5" type="ORF">COI93_14390</name>
</gene>
<sequence>MKKKIKRICIIADAYPTETDPKNPFIDQLVVAFTELGIECTVLNPVSMTKRIVRKSVLRPKRWSKKTSSSLIEIYSPRYLTFSSKKFGFINTNIVNLILFQRSCMRILKEIDNEFDAIYGHFIFPSGISANLMSKKFNIPAFFAYGENTNYTIDYLGKEQTQKLLQNINGVVAVSTANKENLINHNIIDENKIGVFPNSINNKLFYKRNKIEMRKKYGISEDAFIVAFVGRFVEIKGANRLSKAIEIVGSDKVKSIFIGFGDVRPDCDGILFEGKQSHERIPELLSAADVFVLPTLAEGCCNAIIEAMACGLPIISSDRSFNDDILDETCSIRINPMDINDIAEAIKKLHEDQELRQKLSNGALKKAESLNIEDRAKKIITFMESKL</sequence>
<dbReference type="RefSeq" id="WP_098491363.1">
    <property type="nucleotide sequence ID" value="NZ_NUWN01000054.1"/>
</dbReference>
<dbReference type="CDD" id="cd03801">
    <property type="entry name" value="GT4_PimA-like"/>
    <property type="match status" value="1"/>
</dbReference>
<keyword evidence="2" id="KW-0808">Transferase</keyword>
<protein>
    <recommendedName>
        <fullName evidence="7">Glycosyltransferase family 4 protein</fullName>
    </recommendedName>
</protein>
<dbReference type="Pfam" id="PF00534">
    <property type="entry name" value="Glycos_transf_1"/>
    <property type="match status" value="1"/>
</dbReference>
<feature type="domain" description="Glycosyl transferase family 1" evidence="3">
    <location>
        <begin position="210"/>
        <end position="364"/>
    </location>
</feature>
<evidence type="ECO:0000313" key="6">
    <source>
        <dbReference type="Proteomes" id="UP000242656"/>
    </source>
</evidence>
<evidence type="ECO:0000313" key="5">
    <source>
        <dbReference type="EMBL" id="PFK38340.1"/>
    </source>
</evidence>
<organism evidence="5 6">
    <name type="scientific">Bacillus cereus</name>
    <dbReference type="NCBI Taxonomy" id="1396"/>
    <lineage>
        <taxon>Bacteria</taxon>
        <taxon>Bacillati</taxon>
        <taxon>Bacillota</taxon>
        <taxon>Bacilli</taxon>
        <taxon>Bacillales</taxon>
        <taxon>Bacillaceae</taxon>
        <taxon>Bacillus</taxon>
        <taxon>Bacillus cereus group</taxon>
    </lineage>
</organism>
<comment type="similarity">
    <text evidence="1">Belongs to the glycosyltransferase group 1 family. Glycosyltransferase 4 subfamily.</text>
</comment>
<dbReference type="EMBL" id="NUWN01000054">
    <property type="protein sequence ID" value="PFK38340.1"/>
    <property type="molecule type" value="Genomic_DNA"/>
</dbReference>
<comment type="caution">
    <text evidence="5">The sequence shown here is derived from an EMBL/GenBank/DDBJ whole genome shotgun (WGS) entry which is preliminary data.</text>
</comment>
<dbReference type="PANTHER" id="PTHR46401:SF2">
    <property type="entry name" value="GLYCOSYLTRANSFERASE WBBK-RELATED"/>
    <property type="match status" value="1"/>
</dbReference>
<evidence type="ECO:0008006" key="7">
    <source>
        <dbReference type="Google" id="ProtNLM"/>
    </source>
</evidence>
<dbReference type="Pfam" id="PF13439">
    <property type="entry name" value="Glyco_transf_4"/>
    <property type="match status" value="1"/>
</dbReference>
<reference evidence="5 6" key="1">
    <citation type="submission" date="2017-09" db="EMBL/GenBank/DDBJ databases">
        <title>Large-scale bioinformatics analysis of Bacillus genomes uncovers conserved roles of natural products in bacterial physiology.</title>
        <authorList>
            <consortium name="Agbiome Team Llc"/>
            <person name="Bleich R.M."/>
            <person name="Grubbs K.J."/>
            <person name="Santa Maria K.C."/>
            <person name="Allen S.E."/>
            <person name="Farag S."/>
            <person name="Shank E.A."/>
            <person name="Bowers A."/>
        </authorList>
    </citation>
    <scope>NUCLEOTIDE SEQUENCE [LARGE SCALE GENOMIC DNA]</scope>
    <source>
        <strain evidence="5 6">AFS083043</strain>
    </source>
</reference>
<evidence type="ECO:0000259" key="4">
    <source>
        <dbReference type="Pfam" id="PF13439"/>
    </source>
</evidence>
<dbReference type="PANTHER" id="PTHR46401">
    <property type="entry name" value="GLYCOSYLTRANSFERASE WBBK-RELATED"/>
    <property type="match status" value="1"/>
</dbReference>
<proteinExistence type="inferred from homology"/>
<feature type="domain" description="Glycosyltransferase subfamily 4-like N-terminal" evidence="4">
    <location>
        <begin position="29"/>
        <end position="201"/>
    </location>
</feature>
<dbReference type="Proteomes" id="UP000242656">
    <property type="component" value="Unassembled WGS sequence"/>
</dbReference>
<evidence type="ECO:0000256" key="2">
    <source>
        <dbReference type="ARBA" id="ARBA00022679"/>
    </source>
</evidence>
<dbReference type="AlphaFoldDB" id="A0A2B0MA12"/>
<dbReference type="GO" id="GO:0016757">
    <property type="term" value="F:glycosyltransferase activity"/>
    <property type="evidence" value="ECO:0007669"/>
    <property type="project" value="InterPro"/>
</dbReference>